<dbReference type="STRING" id="3469.A0A4Y7KPC9"/>
<keyword evidence="4" id="KW-1185">Reference proteome</keyword>
<evidence type="ECO:0000259" key="2">
    <source>
        <dbReference type="Pfam" id="PF22248"/>
    </source>
</evidence>
<evidence type="ECO:0000313" key="3">
    <source>
        <dbReference type="EMBL" id="RZC74697.1"/>
    </source>
</evidence>
<dbReference type="Pfam" id="PF22248">
    <property type="entry name" value="ERMP1_C"/>
    <property type="match status" value="1"/>
</dbReference>
<evidence type="ECO:0000313" key="4">
    <source>
        <dbReference type="Proteomes" id="UP000316621"/>
    </source>
</evidence>
<dbReference type="OMA" id="FWVEANS"/>
<name>A0A4Y7KPC9_PAPSO</name>
<dbReference type="Proteomes" id="UP000316621">
    <property type="component" value="Chromosome 8"/>
</dbReference>
<gene>
    <name evidence="3" type="ORF">C5167_050178</name>
</gene>
<accession>A0A4Y7KPC9</accession>
<dbReference type="Gramene" id="RZC74697">
    <property type="protein sequence ID" value="RZC74697"/>
    <property type="gene ID" value="C5167_050178"/>
</dbReference>
<dbReference type="EMBL" id="CM010722">
    <property type="protein sequence ID" value="RZC74697.1"/>
    <property type="molecule type" value="Genomic_DNA"/>
</dbReference>
<proteinExistence type="inferred from homology"/>
<organism evidence="3 4">
    <name type="scientific">Papaver somniferum</name>
    <name type="common">Opium poppy</name>
    <dbReference type="NCBI Taxonomy" id="3469"/>
    <lineage>
        <taxon>Eukaryota</taxon>
        <taxon>Viridiplantae</taxon>
        <taxon>Streptophyta</taxon>
        <taxon>Embryophyta</taxon>
        <taxon>Tracheophyta</taxon>
        <taxon>Spermatophyta</taxon>
        <taxon>Magnoliopsida</taxon>
        <taxon>Ranunculales</taxon>
        <taxon>Papaveraceae</taxon>
        <taxon>Papaveroideae</taxon>
        <taxon>Papaver</taxon>
    </lineage>
</organism>
<protein>
    <recommendedName>
        <fullName evidence="2">Endoplasmic reticulum metallopeptidase 1-like C-terminal domain-containing protein</fullName>
    </recommendedName>
</protein>
<comment type="similarity">
    <text evidence="1">Belongs to the peptidase M28 family.</text>
</comment>
<evidence type="ECO:0000256" key="1">
    <source>
        <dbReference type="ARBA" id="ARBA00010918"/>
    </source>
</evidence>
<dbReference type="InterPro" id="IPR053973">
    <property type="entry name" value="ERMP1-like_C"/>
</dbReference>
<reference evidence="3 4" key="1">
    <citation type="journal article" date="2018" name="Science">
        <title>The opium poppy genome and morphinan production.</title>
        <authorList>
            <person name="Guo L."/>
            <person name="Winzer T."/>
            <person name="Yang X."/>
            <person name="Li Y."/>
            <person name="Ning Z."/>
            <person name="He Z."/>
            <person name="Teodor R."/>
            <person name="Lu Y."/>
            <person name="Bowser T.A."/>
            <person name="Graham I.A."/>
            <person name="Ye K."/>
        </authorList>
    </citation>
    <scope>NUCLEOTIDE SEQUENCE [LARGE SCALE GENOMIC DNA]</scope>
    <source>
        <strain evidence="4">cv. HN1</strain>
        <tissue evidence="3">Leaves</tissue>
    </source>
</reference>
<sequence length="158" mass="17664">MQVLFPVNFLFSGSLKFPDRGDDILKQYAQFPHLTHRETTVSGTARKVHLELSLGSLKEVWVSVLNITGPLSNWSFADNQITDPETVDGGPPSYICRLSGVGNDDWSFWLEANSSEALTVNLSVLDQYMVDSSKKLKGLFPDWVDVVAYSSFMSSYTF</sequence>
<dbReference type="AlphaFoldDB" id="A0A4Y7KPC9"/>
<feature type="domain" description="Endoplasmic reticulum metallopeptidase 1-like C-terminal" evidence="2">
    <location>
        <begin position="1"/>
        <end position="156"/>
    </location>
</feature>